<keyword evidence="1" id="KW-1133">Transmembrane helix</keyword>
<feature type="transmembrane region" description="Helical" evidence="1">
    <location>
        <begin position="105"/>
        <end position="126"/>
    </location>
</feature>
<gene>
    <name evidence="2" type="ORF">LCGC14_2571700</name>
</gene>
<sequence length="252" mass="28852">CRPTAAIFILACFLYLYLTDVRALIKTAAGSFAGLVLFMVFSQYTYGMILPPYYFTKMGGGITLTTFYGVLLSPSRGLLIFSPFIILVFIYSFALRKQLKGYNIFWLALSWPILHIALVSNTSFWWGGSCYGSRLLTDSLPAYIMIAFLTVRVMNEKGMDLRKHLAVFLAVGALAIWINTYQGLFNKWTAHWNGNPHVNEERVLDWRYPQFLADGEQIRSRVLEHLGKDKYEVYIDDQRKSLIIIPNVSNKN</sequence>
<name>A0A0F9B4Z1_9ZZZZ</name>
<evidence type="ECO:0000256" key="1">
    <source>
        <dbReference type="SAM" id="Phobius"/>
    </source>
</evidence>
<feature type="transmembrane region" description="Helical" evidence="1">
    <location>
        <begin position="75"/>
        <end position="93"/>
    </location>
</feature>
<evidence type="ECO:0000313" key="2">
    <source>
        <dbReference type="EMBL" id="KKL08852.1"/>
    </source>
</evidence>
<protein>
    <recommendedName>
        <fullName evidence="3">Glycosyltransferase RgtA/B/C/D-like domain-containing protein</fullName>
    </recommendedName>
</protein>
<feature type="non-terminal residue" evidence="2">
    <location>
        <position position="1"/>
    </location>
</feature>
<feature type="transmembrane region" description="Helical" evidence="1">
    <location>
        <begin position="165"/>
        <end position="184"/>
    </location>
</feature>
<evidence type="ECO:0008006" key="3">
    <source>
        <dbReference type="Google" id="ProtNLM"/>
    </source>
</evidence>
<feature type="transmembrane region" description="Helical" evidence="1">
    <location>
        <begin position="132"/>
        <end position="153"/>
    </location>
</feature>
<keyword evidence="1" id="KW-0812">Transmembrane</keyword>
<accession>A0A0F9B4Z1</accession>
<dbReference type="EMBL" id="LAZR01042712">
    <property type="protein sequence ID" value="KKL08852.1"/>
    <property type="molecule type" value="Genomic_DNA"/>
</dbReference>
<organism evidence="2">
    <name type="scientific">marine sediment metagenome</name>
    <dbReference type="NCBI Taxonomy" id="412755"/>
    <lineage>
        <taxon>unclassified sequences</taxon>
        <taxon>metagenomes</taxon>
        <taxon>ecological metagenomes</taxon>
    </lineage>
</organism>
<feature type="transmembrane region" description="Helical" evidence="1">
    <location>
        <begin position="6"/>
        <end position="25"/>
    </location>
</feature>
<keyword evidence="1" id="KW-0472">Membrane</keyword>
<feature type="transmembrane region" description="Helical" evidence="1">
    <location>
        <begin position="32"/>
        <end position="55"/>
    </location>
</feature>
<dbReference type="AlphaFoldDB" id="A0A0F9B4Z1"/>
<reference evidence="2" key="1">
    <citation type="journal article" date="2015" name="Nature">
        <title>Complex archaea that bridge the gap between prokaryotes and eukaryotes.</title>
        <authorList>
            <person name="Spang A."/>
            <person name="Saw J.H."/>
            <person name="Jorgensen S.L."/>
            <person name="Zaremba-Niedzwiedzka K."/>
            <person name="Martijn J."/>
            <person name="Lind A.E."/>
            <person name="van Eijk R."/>
            <person name="Schleper C."/>
            <person name="Guy L."/>
            <person name="Ettema T.J."/>
        </authorList>
    </citation>
    <scope>NUCLEOTIDE SEQUENCE</scope>
</reference>
<proteinExistence type="predicted"/>
<comment type="caution">
    <text evidence="2">The sequence shown here is derived from an EMBL/GenBank/DDBJ whole genome shotgun (WGS) entry which is preliminary data.</text>
</comment>